<dbReference type="RefSeq" id="WP_046376382.1">
    <property type="nucleotide sequence ID" value="NZ_CP010429.1"/>
</dbReference>
<feature type="compositionally biased region" description="Basic and acidic residues" evidence="2">
    <location>
        <begin position="271"/>
        <end position="282"/>
    </location>
</feature>
<comment type="similarity">
    <text evidence="1">Belongs to the ribosome association toxin RatA family.</text>
</comment>
<keyword evidence="6" id="KW-1185">Reference proteome</keyword>
<feature type="region of interest" description="Disordered" evidence="2">
    <location>
        <begin position="1"/>
        <end position="23"/>
    </location>
</feature>
<dbReference type="KEGG" id="srd:SD10_07555"/>
<dbReference type="Pfam" id="PF11127">
    <property type="entry name" value="YgaP-like_TM"/>
    <property type="match status" value="1"/>
</dbReference>
<dbReference type="PANTHER" id="PTHR33824:SF7">
    <property type="entry name" value="POLYKETIDE CYCLASE_DEHYDRASE AND LIPID TRANSPORT SUPERFAMILY PROTEIN"/>
    <property type="match status" value="1"/>
</dbReference>
<reference evidence="5 6" key="1">
    <citation type="journal article" date="2014" name="Curr. Microbiol.">
        <title>Spirosoma radiotolerans sp. nov., a gamma-radiation-resistant bacterium isolated from gamma ray-irradiated soil.</title>
        <authorList>
            <person name="Lee J.J."/>
            <person name="Srinivasan S."/>
            <person name="Lim S."/>
            <person name="Joe M."/>
            <person name="Im S."/>
            <person name="Bae S.I."/>
            <person name="Park K.R."/>
            <person name="Han J.H."/>
            <person name="Park S.H."/>
            <person name="Joo B.M."/>
            <person name="Park S.J."/>
            <person name="Kim M.K."/>
        </authorList>
    </citation>
    <scope>NUCLEOTIDE SEQUENCE [LARGE SCALE GENOMIC DNA]</scope>
    <source>
        <strain evidence="5 6">DG5A</strain>
    </source>
</reference>
<evidence type="ECO:0000259" key="3">
    <source>
        <dbReference type="Pfam" id="PF03364"/>
    </source>
</evidence>
<evidence type="ECO:0000313" key="5">
    <source>
        <dbReference type="EMBL" id="AKD54782.1"/>
    </source>
</evidence>
<proteinExistence type="inferred from homology"/>
<evidence type="ECO:0000313" key="6">
    <source>
        <dbReference type="Proteomes" id="UP000033054"/>
    </source>
</evidence>
<dbReference type="Pfam" id="PF03364">
    <property type="entry name" value="Polyketide_cyc"/>
    <property type="match status" value="1"/>
</dbReference>
<dbReference type="HOGENOM" id="CLU_079860_0_0_10"/>
<dbReference type="InterPro" id="IPR005031">
    <property type="entry name" value="COQ10_START"/>
</dbReference>
<sequence length="282" mass="31036">MENKKKPLSSVLGIGELEPDNTGSSQVNVGAGERILSVAGGVLLLSSGLRRQSLGGFLTVAIGGYLFYRGASGNCLVNSAIGRNTTDSTDTTKALIEITKSLTVNKPREEVYAYWRKLENLPRFMYHLKEVQQLDDKRSHWVAQLADNKLAGALGTVEWDAQIITEVENEQLVWKSVDDAKIDNAGEVRFMDAPNGQGTEVHAVIQYRPPAGQLGGAIMKLFNPAFEQMIKQDLRRFKQLMETGEIATIKGQPSGRESEQEISQKPSLKYADADQQHESGML</sequence>
<evidence type="ECO:0000256" key="1">
    <source>
        <dbReference type="ARBA" id="ARBA00008918"/>
    </source>
</evidence>
<dbReference type="CDD" id="cd07817">
    <property type="entry name" value="SRPBCC_8"/>
    <property type="match status" value="1"/>
</dbReference>
<feature type="domain" description="Inner membrane protein YgaP-like transmembrane" evidence="4">
    <location>
        <begin position="26"/>
        <end position="86"/>
    </location>
</feature>
<dbReference type="OrthoDB" id="9797595at2"/>
<accession>A0A0E3V674</accession>
<dbReference type="InterPro" id="IPR047137">
    <property type="entry name" value="ORF3"/>
</dbReference>
<feature type="region of interest" description="Disordered" evidence="2">
    <location>
        <begin position="250"/>
        <end position="282"/>
    </location>
</feature>
<dbReference type="STRING" id="1379870.SD10_07555"/>
<gene>
    <name evidence="5" type="ORF">SD10_07555</name>
</gene>
<protein>
    <submittedName>
        <fullName evidence="5">Cyclase</fullName>
    </submittedName>
</protein>
<dbReference type="SUPFAM" id="SSF55961">
    <property type="entry name" value="Bet v1-like"/>
    <property type="match status" value="1"/>
</dbReference>
<organism evidence="5 6">
    <name type="scientific">Spirosoma radiotolerans</name>
    <dbReference type="NCBI Taxonomy" id="1379870"/>
    <lineage>
        <taxon>Bacteria</taxon>
        <taxon>Pseudomonadati</taxon>
        <taxon>Bacteroidota</taxon>
        <taxon>Cytophagia</taxon>
        <taxon>Cytophagales</taxon>
        <taxon>Cytophagaceae</taxon>
        <taxon>Spirosoma</taxon>
    </lineage>
</organism>
<dbReference type="AlphaFoldDB" id="A0A0E3V674"/>
<evidence type="ECO:0000259" key="4">
    <source>
        <dbReference type="Pfam" id="PF11127"/>
    </source>
</evidence>
<dbReference type="EMBL" id="CP010429">
    <property type="protein sequence ID" value="AKD54782.1"/>
    <property type="molecule type" value="Genomic_DNA"/>
</dbReference>
<evidence type="ECO:0000256" key="2">
    <source>
        <dbReference type="SAM" id="MobiDB-lite"/>
    </source>
</evidence>
<dbReference type="PATRIC" id="fig|1379870.5.peg.1640"/>
<dbReference type="PANTHER" id="PTHR33824">
    <property type="entry name" value="POLYKETIDE CYCLASE/DEHYDRASE AND LIPID TRANSPORT SUPERFAMILY PROTEIN"/>
    <property type="match status" value="1"/>
</dbReference>
<dbReference type="Gene3D" id="3.30.530.20">
    <property type="match status" value="1"/>
</dbReference>
<name>A0A0E3V674_9BACT</name>
<dbReference type="InterPro" id="IPR023393">
    <property type="entry name" value="START-like_dom_sf"/>
</dbReference>
<dbReference type="Proteomes" id="UP000033054">
    <property type="component" value="Chromosome"/>
</dbReference>
<feature type="domain" description="Coenzyme Q-binding protein COQ10 START" evidence="3">
    <location>
        <begin position="104"/>
        <end position="231"/>
    </location>
</feature>
<dbReference type="InterPro" id="IPR021309">
    <property type="entry name" value="YgaP-like_TM"/>
</dbReference>